<dbReference type="Proteomes" id="UP000664781">
    <property type="component" value="Unassembled WGS sequence"/>
</dbReference>
<comment type="caution">
    <text evidence="1">The sequence shown here is derived from an EMBL/GenBank/DDBJ whole genome shotgun (WGS) entry which is preliminary data.</text>
</comment>
<reference evidence="1" key="1">
    <citation type="submission" date="2021-03" db="EMBL/GenBank/DDBJ databases">
        <title>Streptomyces strains.</title>
        <authorList>
            <person name="Lund M.B."/>
            <person name="Toerring T."/>
        </authorList>
    </citation>
    <scope>NUCLEOTIDE SEQUENCE</scope>
    <source>
        <strain evidence="1">JCM 4242</strain>
    </source>
</reference>
<protein>
    <submittedName>
        <fullName evidence="1">Uncharacterized protein</fullName>
    </submittedName>
</protein>
<name>A0A939FWA2_9ACTN</name>
<sequence>MSEELVAAAYAEPRLRQLYPWVGMWELHFSRCTEKRWTWDVPYSGPSAAGRQHSGLYYVSGPSRAQTIGMAVTAAEAVAMVVERLPATCGPAFIGTPAELAAHERASYERWQ</sequence>
<dbReference type="EMBL" id="JAFMOF010000007">
    <property type="protein sequence ID" value="MBO0657250.1"/>
    <property type="molecule type" value="Genomic_DNA"/>
</dbReference>
<dbReference type="RefSeq" id="WP_207248831.1">
    <property type="nucleotide sequence ID" value="NZ_JAFMOF010000007.1"/>
</dbReference>
<organism evidence="1 2">
    <name type="scientific">Streptomyces triculaminicus</name>
    <dbReference type="NCBI Taxonomy" id="2816232"/>
    <lineage>
        <taxon>Bacteria</taxon>
        <taxon>Bacillati</taxon>
        <taxon>Actinomycetota</taxon>
        <taxon>Actinomycetes</taxon>
        <taxon>Kitasatosporales</taxon>
        <taxon>Streptomycetaceae</taxon>
        <taxon>Streptomyces</taxon>
    </lineage>
</organism>
<keyword evidence="2" id="KW-1185">Reference proteome</keyword>
<proteinExistence type="predicted"/>
<evidence type="ECO:0000313" key="2">
    <source>
        <dbReference type="Proteomes" id="UP000664781"/>
    </source>
</evidence>
<dbReference type="Pfam" id="PF19692">
    <property type="entry name" value="DUF6193"/>
    <property type="match status" value="1"/>
</dbReference>
<evidence type="ECO:0000313" key="1">
    <source>
        <dbReference type="EMBL" id="MBO0657250.1"/>
    </source>
</evidence>
<dbReference type="InterPro" id="IPR045682">
    <property type="entry name" value="DUF6193"/>
</dbReference>
<gene>
    <name evidence="1" type="ORF">J1792_32420</name>
</gene>
<dbReference type="AlphaFoldDB" id="A0A939FWA2"/>
<accession>A0A939FWA2</accession>